<keyword evidence="5" id="KW-0472">Membrane</keyword>
<feature type="repeat" description="ANK" evidence="3">
    <location>
        <begin position="482"/>
        <end position="515"/>
    </location>
</feature>
<dbReference type="SMART" id="SM00248">
    <property type="entry name" value="ANK"/>
    <property type="match status" value="16"/>
</dbReference>
<keyword evidence="5" id="KW-1133">Transmembrane helix</keyword>
<evidence type="ECO:0000256" key="5">
    <source>
        <dbReference type="SAM" id="Phobius"/>
    </source>
</evidence>
<evidence type="ECO:0000256" key="1">
    <source>
        <dbReference type="ARBA" id="ARBA00022737"/>
    </source>
</evidence>
<keyword evidence="2 3" id="KW-0040">ANK repeat</keyword>
<dbReference type="PROSITE" id="PS50297">
    <property type="entry name" value="ANK_REP_REGION"/>
    <property type="match status" value="10"/>
</dbReference>
<feature type="compositionally biased region" description="Low complexity" evidence="4">
    <location>
        <begin position="1010"/>
        <end position="1029"/>
    </location>
</feature>
<sequence>MDDDQSRIEDANQLNRIEVVRTYLQQMPNSPENKRVRIELCGQALRLRHLELTKLIYTDDFILDREGRLDDVINIELLSSAIESDFVDGFDFLLHRGLSFEITGCGFWCALFEAVRNEKIGILKYLVSFPFLCVLNLAFGETILMVACKNSNLEVFSILLKHQNVKDVINYISRFEGLSVLHLCIDWANCETTCLPFVMALVEAGADVNILSNEFTTPLFIAARRGFMSVLAYLVDHGARVSVPDLNLYTALHHVITKPNAILFVQKLITTGLEINLQNKLGETPLYLATKYRSGGVVKTLLNSYDCDVNLSDKEGITPLHLAVEQNDVGIFKLLHHHGATVNKQNNHGRSPLHLAIQNGNADIIDILLCNHGCDVNLSDTKGITPLMLAVEQNEIEIVKLLQKRDADVNKQNNRGKSPLHLAMQNGDTNIVNILLDDHGCDVNLSGKNGITPSMLAVEQNEIEIFKLLQKRGADVNKQNNRGRSPLHLAIQNDNTNIVDVLLNDDGCDVNLSDRDGITPLMLAVDIRNTDLTKRLLQHGVDVNKLDNGGKSAISYCFHNHGLCHRSFYWENCETIEITKLLESFGVEFRSQNPGNKLVINIFKISKIGYFQHLVDTNKIGFYDIDENGDNILHLLARVDNAATVSIDVFLNDEGVDVNLMNSAGDTPLMVAAVMNNIPYMKALLDYGCTTDTQNYHGHTVLHLGVVGIACRLKNTYCDNHVLNRECLDIVLCRDIDVNVQDNEGRTALMLAAKFQIGNLVKKLLIAGGDVKIVDKSGKSVLGYIHFENIIDLNVCKSIMRSGGVNVTDRTGKTMMDCALEFIEMDQLSDAKELMSYLVAANYNFKRGHDWNNLDQIEDSTSTRISDLRKLLYESGAARVDIVSKLNFLLDEDNDMANDTQISEILPKESEFHSFCNNLSLKSLCRRVIRQHLGSNIQEKVTQLNLPIIIQNFIQLKFNLADKYFSLETGDCDDDDDDGYYDDDDDDHDDDLDDICRHYYDRYYEPVPSSPLSSLYLPSPSSSSSSSSLYASSLQSSSISSLCSSSPSLYPSQSSSSL</sequence>
<feature type="repeat" description="ANK" evidence="3">
    <location>
        <begin position="315"/>
        <end position="347"/>
    </location>
</feature>
<protein>
    <recommendedName>
        <fullName evidence="6">SOCS box domain-containing protein</fullName>
    </recommendedName>
</protein>
<dbReference type="AlphaFoldDB" id="A0AAN8K625"/>
<dbReference type="Gene3D" id="1.10.750.20">
    <property type="entry name" value="SOCS box"/>
    <property type="match status" value="1"/>
</dbReference>
<dbReference type="Gene3D" id="1.25.40.20">
    <property type="entry name" value="Ankyrin repeat-containing domain"/>
    <property type="match status" value="5"/>
</dbReference>
<evidence type="ECO:0000256" key="3">
    <source>
        <dbReference type="PROSITE-ProRule" id="PRU00023"/>
    </source>
</evidence>
<feature type="region of interest" description="Disordered" evidence="4">
    <location>
        <begin position="1039"/>
        <end position="1058"/>
    </location>
</feature>
<feature type="repeat" description="ANK" evidence="3">
    <location>
        <begin position="516"/>
        <end position="548"/>
    </location>
</feature>
<feature type="repeat" description="ANK" evidence="3">
    <location>
        <begin position="415"/>
        <end position="448"/>
    </location>
</feature>
<evidence type="ECO:0000256" key="4">
    <source>
        <dbReference type="SAM" id="MobiDB-lite"/>
    </source>
</evidence>
<dbReference type="InterPro" id="IPR036770">
    <property type="entry name" value="Ankyrin_rpt-contain_sf"/>
</dbReference>
<evidence type="ECO:0000256" key="2">
    <source>
        <dbReference type="ARBA" id="ARBA00023043"/>
    </source>
</evidence>
<dbReference type="InterPro" id="IPR002110">
    <property type="entry name" value="Ankyrin_rpt"/>
</dbReference>
<organism evidence="7 8">
    <name type="scientific">Patella caerulea</name>
    <name type="common">Rayed Mediterranean limpet</name>
    <dbReference type="NCBI Taxonomy" id="87958"/>
    <lineage>
        <taxon>Eukaryota</taxon>
        <taxon>Metazoa</taxon>
        <taxon>Spiralia</taxon>
        <taxon>Lophotrochozoa</taxon>
        <taxon>Mollusca</taxon>
        <taxon>Gastropoda</taxon>
        <taxon>Patellogastropoda</taxon>
        <taxon>Patelloidea</taxon>
        <taxon>Patellidae</taxon>
        <taxon>Patella</taxon>
    </lineage>
</organism>
<feature type="domain" description="SOCS box" evidence="6">
    <location>
        <begin position="920"/>
        <end position="955"/>
    </location>
</feature>
<feature type="repeat" description="ANK" evidence="3">
    <location>
        <begin position="214"/>
        <end position="246"/>
    </location>
</feature>
<dbReference type="PROSITE" id="PS50088">
    <property type="entry name" value="ANK_REPEAT"/>
    <property type="match status" value="11"/>
</dbReference>
<dbReference type="InterPro" id="IPR001496">
    <property type="entry name" value="SOCS_box"/>
</dbReference>
<dbReference type="SUPFAM" id="SSF158235">
    <property type="entry name" value="SOCS box-like"/>
    <property type="match status" value="1"/>
</dbReference>
<dbReference type="Proteomes" id="UP001347796">
    <property type="component" value="Unassembled WGS sequence"/>
</dbReference>
<dbReference type="CDD" id="cd03716">
    <property type="entry name" value="SOCS_ASB_like"/>
    <property type="match status" value="1"/>
</dbReference>
<dbReference type="Pfam" id="PF12796">
    <property type="entry name" value="Ank_2"/>
    <property type="match status" value="5"/>
</dbReference>
<dbReference type="PANTHER" id="PTHR24173">
    <property type="entry name" value="ANKYRIN REPEAT CONTAINING"/>
    <property type="match status" value="1"/>
</dbReference>
<feature type="region of interest" description="Disordered" evidence="4">
    <location>
        <begin position="1007"/>
        <end position="1029"/>
    </location>
</feature>
<dbReference type="Pfam" id="PF00023">
    <property type="entry name" value="Ank"/>
    <property type="match status" value="3"/>
</dbReference>
<feature type="repeat" description="ANK" evidence="3">
    <location>
        <begin position="664"/>
        <end position="696"/>
    </location>
</feature>
<evidence type="ECO:0000313" key="8">
    <source>
        <dbReference type="Proteomes" id="UP001347796"/>
    </source>
</evidence>
<gene>
    <name evidence="7" type="ORF">SNE40_001857</name>
</gene>
<dbReference type="GO" id="GO:0035556">
    <property type="term" value="P:intracellular signal transduction"/>
    <property type="evidence" value="ECO:0007669"/>
    <property type="project" value="InterPro"/>
</dbReference>
<dbReference type="PRINTS" id="PR01415">
    <property type="entry name" value="ANKYRIN"/>
</dbReference>
<dbReference type="PANTHER" id="PTHR24173:SF74">
    <property type="entry name" value="ANKYRIN REPEAT DOMAIN-CONTAINING PROTEIN 16"/>
    <property type="match status" value="1"/>
</dbReference>
<reference evidence="7 8" key="1">
    <citation type="submission" date="2024-01" db="EMBL/GenBank/DDBJ databases">
        <title>The genome of the rayed Mediterranean limpet Patella caerulea (Linnaeus, 1758).</title>
        <authorList>
            <person name="Anh-Thu Weber A."/>
            <person name="Halstead-Nussloch G."/>
        </authorList>
    </citation>
    <scope>NUCLEOTIDE SEQUENCE [LARGE SCALE GENOMIC DNA]</scope>
    <source>
        <strain evidence="7">AATW-2023a</strain>
        <tissue evidence="7">Whole specimen</tissue>
    </source>
</reference>
<dbReference type="InterPro" id="IPR036036">
    <property type="entry name" value="SOCS_box-like_dom_sf"/>
</dbReference>
<feature type="repeat" description="ANK" evidence="3">
    <location>
        <begin position="744"/>
        <end position="776"/>
    </location>
</feature>
<feature type="repeat" description="ANK" evidence="3">
    <location>
        <begin position="449"/>
        <end position="481"/>
    </location>
</feature>
<evidence type="ECO:0000259" key="6">
    <source>
        <dbReference type="PROSITE" id="PS50225"/>
    </source>
</evidence>
<keyword evidence="5" id="KW-0812">Transmembrane</keyword>
<dbReference type="PROSITE" id="PS50225">
    <property type="entry name" value="SOCS"/>
    <property type="match status" value="1"/>
</dbReference>
<feature type="repeat" description="ANK" evidence="3">
    <location>
        <begin position="176"/>
        <end position="213"/>
    </location>
</feature>
<dbReference type="SUPFAM" id="SSF48403">
    <property type="entry name" value="Ankyrin repeat"/>
    <property type="match status" value="3"/>
</dbReference>
<proteinExistence type="predicted"/>
<name>A0AAN8K625_PATCE</name>
<accession>A0AAN8K625</accession>
<dbReference type="EMBL" id="JAZGQO010000002">
    <property type="protein sequence ID" value="KAK6189882.1"/>
    <property type="molecule type" value="Genomic_DNA"/>
</dbReference>
<comment type="caution">
    <text evidence="7">The sequence shown here is derived from an EMBL/GenBank/DDBJ whole genome shotgun (WGS) entry which is preliminary data.</text>
</comment>
<dbReference type="Pfam" id="PF07525">
    <property type="entry name" value="SOCS_box"/>
    <property type="match status" value="1"/>
</dbReference>
<dbReference type="SMART" id="SM00969">
    <property type="entry name" value="SOCS_box"/>
    <property type="match status" value="1"/>
</dbReference>
<evidence type="ECO:0000313" key="7">
    <source>
        <dbReference type="EMBL" id="KAK6189882.1"/>
    </source>
</evidence>
<feature type="repeat" description="ANK" evidence="3">
    <location>
        <begin position="382"/>
        <end position="414"/>
    </location>
</feature>
<feature type="repeat" description="ANK" evidence="3">
    <location>
        <begin position="348"/>
        <end position="381"/>
    </location>
</feature>
<feature type="transmembrane region" description="Helical" evidence="5">
    <location>
        <begin position="125"/>
        <end position="147"/>
    </location>
</feature>
<keyword evidence="8" id="KW-1185">Reference proteome</keyword>
<keyword evidence="1" id="KW-0677">Repeat</keyword>